<dbReference type="InterPro" id="IPR044691">
    <property type="entry name" value="DCC1_Trx"/>
</dbReference>
<dbReference type="AlphaFoldDB" id="A0A2R8AFP3"/>
<gene>
    <name evidence="1" type="ORF">POI8812_03245</name>
</gene>
<protein>
    <recommendedName>
        <fullName evidence="3">Thiol-disulfide oxidoreductase DCC</fullName>
    </recommendedName>
</protein>
<dbReference type="EMBL" id="OMKW01000004">
    <property type="protein sequence ID" value="SPF30900.1"/>
    <property type="molecule type" value="Genomic_DNA"/>
</dbReference>
<organism evidence="1 2">
    <name type="scientific">Pontivivens insulae</name>
    <dbReference type="NCBI Taxonomy" id="1639689"/>
    <lineage>
        <taxon>Bacteria</taxon>
        <taxon>Pseudomonadati</taxon>
        <taxon>Pseudomonadota</taxon>
        <taxon>Alphaproteobacteria</taxon>
        <taxon>Rhodobacterales</taxon>
        <taxon>Paracoccaceae</taxon>
        <taxon>Pontivivens</taxon>
    </lineage>
</organism>
<dbReference type="Pfam" id="PF04134">
    <property type="entry name" value="DCC1-like"/>
    <property type="match status" value="1"/>
</dbReference>
<dbReference type="RefSeq" id="WP_108783590.1">
    <property type="nucleotide sequence ID" value="NZ_OMKW01000004.1"/>
</dbReference>
<evidence type="ECO:0008006" key="3">
    <source>
        <dbReference type="Google" id="ProtNLM"/>
    </source>
</evidence>
<dbReference type="OrthoDB" id="9801773at2"/>
<proteinExistence type="predicted"/>
<evidence type="ECO:0000313" key="1">
    <source>
        <dbReference type="EMBL" id="SPF30900.1"/>
    </source>
</evidence>
<dbReference type="InterPro" id="IPR007263">
    <property type="entry name" value="DCC1-like"/>
</dbReference>
<name>A0A2R8AFP3_9RHOB</name>
<dbReference type="Proteomes" id="UP000244932">
    <property type="component" value="Unassembled WGS sequence"/>
</dbReference>
<keyword evidence="2" id="KW-1185">Reference proteome</keyword>
<sequence>MADTPAEPKATVYYDGSCALCSAEIGLYSRQKGAEGVCFVDISQEGADAGADLDRTDAMKRFHVRDADGTLRSGARGFAHLWLQFDRWRWLARIAAIPGIAQLLELLYRGFLPVRPLLSRIARRLGARPVNDQG</sequence>
<dbReference type="PANTHER" id="PTHR34290:SF2">
    <property type="entry name" value="OS04G0668800 PROTEIN"/>
    <property type="match status" value="1"/>
</dbReference>
<reference evidence="1 2" key="1">
    <citation type="submission" date="2018-03" db="EMBL/GenBank/DDBJ databases">
        <authorList>
            <person name="Keele B.F."/>
        </authorList>
    </citation>
    <scope>NUCLEOTIDE SEQUENCE [LARGE SCALE GENOMIC DNA]</scope>
    <source>
        <strain evidence="1 2">CeCT 8812</strain>
    </source>
</reference>
<dbReference type="PANTHER" id="PTHR34290">
    <property type="entry name" value="SI:CH73-390P7.2"/>
    <property type="match status" value="1"/>
</dbReference>
<accession>A0A2R8AFP3</accession>
<dbReference type="GO" id="GO:0015035">
    <property type="term" value="F:protein-disulfide reductase activity"/>
    <property type="evidence" value="ECO:0007669"/>
    <property type="project" value="InterPro"/>
</dbReference>
<evidence type="ECO:0000313" key="2">
    <source>
        <dbReference type="Proteomes" id="UP000244932"/>
    </source>
</evidence>